<evidence type="ECO:0000313" key="2">
    <source>
        <dbReference type="EMBL" id="KAF2124409.1"/>
    </source>
</evidence>
<keyword evidence="3" id="KW-1185">Reference proteome</keyword>
<dbReference type="AlphaFoldDB" id="A0A6A5ZXZ2"/>
<gene>
    <name evidence="2" type="ORF">P153DRAFT_361125</name>
</gene>
<accession>A0A6A5ZXZ2</accession>
<feature type="region of interest" description="Disordered" evidence="1">
    <location>
        <begin position="43"/>
        <end position="66"/>
    </location>
</feature>
<dbReference type="Proteomes" id="UP000799771">
    <property type="component" value="Unassembled WGS sequence"/>
</dbReference>
<evidence type="ECO:0000256" key="1">
    <source>
        <dbReference type="SAM" id="MobiDB-lite"/>
    </source>
</evidence>
<dbReference type="EMBL" id="ML977519">
    <property type="protein sequence ID" value="KAF2124409.1"/>
    <property type="molecule type" value="Genomic_DNA"/>
</dbReference>
<name>A0A6A5ZXZ2_9PLEO</name>
<dbReference type="GeneID" id="54407398"/>
<dbReference type="RefSeq" id="XP_033518802.1">
    <property type="nucleotide sequence ID" value="XM_033666966.1"/>
</dbReference>
<sequence>MGRTLSKVIVIPKSFDMPFLHYIKNAFRHLGHHLGCTPQVETTTVDSAEPPVPERHVEGDNDPPRSTLMSGSGCFEHVDCENRPCRGHAPEKDLSTTFAAGMPVALHTTPGRHHRTAVLAAENSSQGSRLWASMYHSYGYPGFCQKSPQHRVRGSTHRWGLVTLNNGVKLRRAQTSGVL</sequence>
<reference evidence="2" key="1">
    <citation type="journal article" date="2020" name="Stud. Mycol.">
        <title>101 Dothideomycetes genomes: a test case for predicting lifestyles and emergence of pathogens.</title>
        <authorList>
            <person name="Haridas S."/>
            <person name="Albert R."/>
            <person name="Binder M."/>
            <person name="Bloem J."/>
            <person name="Labutti K."/>
            <person name="Salamov A."/>
            <person name="Andreopoulos B."/>
            <person name="Baker S."/>
            <person name="Barry K."/>
            <person name="Bills G."/>
            <person name="Bluhm B."/>
            <person name="Cannon C."/>
            <person name="Castanera R."/>
            <person name="Culley D."/>
            <person name="Daum C."/>
            <person name="Ezra D."/>
            <person name="Gonzalez J."/>
            <person name="Henrissat B."/>
            <person name="Kuo A."/>
            <person name="Liang C."/>
            <person name="Lipzen A."/>
            <person name="Lutzoni F."/>
            <person name="Magnuson J."/>
            <person name="Mondo S."/>
            <person name="Nolan M."/>
            <person name="Ohm R."/>
            <person name="Pangilinan J."/>
            <person name="Park H.-J."/>
            <person name="Ramirez L."/>
            <person name="Alfaro M."/>
            <person name="Sun H."/>
            <person name="Tritt A."/>
            <person name="Yoshinaga Y."/>
            <person name="Zwiers L.-H."/>
            <person name="Turgeon B."/>
            <person name="Goodwin S."/>
            <person name="Spatafora J."/>
            <person name="Crous P."/>
            <person name="Grigoriev I."/>
        </authorList>
    </citation>
    <scope>NUCLEOTIDE SEQUENCE</scope>
    <source>
        <strain evidence="2">CBS 119687</strain>
    </source>
</reference>
<proteinExistence type="predicted"/>
<organism evidence="2 3">
    <name type="scientific">Dothidotthia symphoricarpi CBS 119687</name>
    <dbReference type="NCBI Taxonomy" id="1392245"/>
    <lineage>
        <taxon>Eukaryota</taxon>
        <taxon>Fungi</taxon>
        <taxon>Dikarya</taxon>
        <taxon>Ascomycota</taxon>
        <taxon>Pezizomycotina</taxon>
        <taxon>Dothideomycetes</taxon>
        <taxon>Pleosporomycetidae</taxon>
        <taxon>Pleosporales</taxon>
        <taxon>Dothidotthiaceae</taxon>
        <taxon>Dothidotthia</taxon>
    </lineage>
</organism>
<protein>
    <submittedName>
        <fullName evidence="2">Uncharacterized protein</fullName>
    </submittedName>
</protein>
<feature type="compositionally biased region" description="Basic and acidic residues" evidence="1">
    <location>
        <begin position="52"/>
        <end position="63"/>
    </location>
</feature>
<evidence type="ECO:0000313" key="3">
    <source>
        <dbReference type="Proteomes" id="UP000799771"/>
    </source>
</evidence>